<comment type="function">
    <text evidence="2">Destroys radicals which are normally produced within the cells and which are toxic to biological systems. May play a role in favoring mycobacterial survival in phagocytes.</text>
</comment>
<dbReference type="RefSeq" id="WP_092054968.1">
    <property type="nucleotide sequence ID" value="NZ_FNZF01000005.1"/>
</dbReference>
<evidence type="ECO:0000256" key="4">
    <source>
        <dbReference type="SAM" id="MobiDB-lite"/>
    </source>
</evidence>
<dbReference type="STRING" id="426757.SAMN04488127_2560"/>
<dbReference type="PROSITE" id="PS51257">
    <property type="entry name" value="PROKAR_LIPOPROTEIN"/>
    <property type="match status" value="1"/>
</dbReference>
<gene>
    <name evidence="7" type="ORF">SAMN04488127_2560</name>
</gene>
<keyword evidence="3" id="KW-0862">Zinc</keyword>
<feature type="domain" description="Superoxide dismutase copper/zinc binding" evidence="6">
    <location>
        <begin position="71"/>
        <end position="203"/>
    </location>
</feature>
<keyword evidence="3" id="KW-0479">Metal-binding</keyword>
<feature type="compositionally biased region" description="Acidic residues" evidence="4">
    <location>
        <begin position="31"/>
        <end position="42"/>
    </location>
</feature>
<keyword evidence="3" id="KW-0560">Oxidoreductase</keyword>
<feature type="compositionally biased region" description="Basic and acidic residues" evidence="4">
    <location>
        <begin position="123"/>
        <end position="132"/>
    </location>
</feature>
<dbReference type="EMBL" id="FNZF01000005">
    <property type="protein sequence ID" value="SEJ70510.1"/>
    <property type="molecule type" value="Genomic_DNA"/>
</dbReference>
<evidence type="ECO:0000256" key="5">
    <source>
        <dbReference type="SAM" id="SignalP"/>
    </source>
</evidence>
<comment type="cofactor">
    <cofactor evidence="3">
        <name>Cu cation</name>
        <dbReference type="ChEBI" id="CHEBI:23378"/>
    </cofactor>
    <text evidence="3">Binds 1 copper ion per subunit.</text>
</comment>
<dbReference type="CDD" id="cd00305">
    <property type="entry name" value="Cu-Zn_Superoxide_Dismutase"/>
    <property type="match status" value="1"/>
</dbReference>
<dbReference type="InterPro" id="IPR018152">
    <property type="entry name" value="SOD_Cu/Zn_BS"/>
</dbReference>
<dbReference type="Gene3D" id="2.60.40.200">
    <property type="entry name" value="Superoxide dismutase, copper/zinc binding domain"/>
    <property type="match status" value="1"/>
</dbReference>
<proteinExistence type="inferred from homology"/>
<dbReference type="Proteomes" id="UP000199200">
    <property type="component" value="Unassembled WGS sequence"/>
</dbReference>
<dbReference type="PROSITE" id="PS00332">
    <property type="entry name" value="SOD_CU_ZN_2"/>
    <property type="match status" value="1"/>
</dbReference>
<evidence type="ECO:0000256" key="2">
    <source>
        <dbReference type="ARBA" id="ARBA00024900"/>
    </source>
</evidence>
<keyword evidence="5" id="KW-0732">Signal</keyword>
<feature type="signal peptide" evidence="5">
    <location>
        <begin position="1"/>
        <end position="19"/>
    </location>
</feature>
<accession>A0A1H7B896</accession>
<dbReference type="GO" id="GO:0004784">
    <property type="term" value="F:superoxide dismutase activity"/>
    <property type="evidence" value="ECO:0007669"/>
    <property type="project" value="UniProtKB-EC"/>
</dbReference>
<dbReference type="PANTHER" id="PTHR10003">
    <property type="entry name" value="SUPEROXIDE DISMUTASE CU-ZN -RELATED"/>
    <property type="match status" value="1"/>
</dbReference>
<evidence type="ECO:0000256" key="3">
    <source>
        <dbReference type="RuleBase" id="RU000393"/>
    </source>
</evidence>
<dbReference type="SUPFAM" id="SSF49329">
    <property type="entry name" value="Cu,Zn superoxide dismutase-like"/>
    <property type="match status" value="1"/>
</dbReference>
<comment type="similarity">
    <text evidence="1 3">Belongs to the Cu-Zn superoxide dismutase family.</text>
</comment>
<keyword evidence="3" id="KW-0186">Copper</keyword>
<name>A0A1H7B896_9BACL</name>
<dbReference type="OrthoDB" id="9792957at2"/>
<comment type="cofactor">
    <cofactor evidence="3">
        <name>Zn(2+)</name>
        <dbReference type="ChEBI" id="CHEBI:29105"/>
    </cofactor>
    <text evidence="3">Binds 1 zinc ion per subunit.</text>
</comment>
<dbReference type="EC" id="1.15.1.1" evidence="3"/>
<feature type="region of interest" description="Disordered" evidence="4">
    <location>
        <begin position="183"/>
        <end position="205"/>
    </location>
</feature>
<dbReference type="InterPro" id="IPR024134">
    <property type="entry name" value="SOD_Cu/Zn_/chaperone"/>
</dbReference>
<dbReference type="AlphaFoldDB" id="A0A1H7B896"/>
<dbReference type="InterPro" id="IPR036423">
    <property type="entry name" value="SOD-like_Cu/Zn_dom_sf"/>
</dbReference>
<comment type="catalytic activity">
    <reaction evidence="3">
        <text>2 superoxide + 2 H(+) = H2O2 + O2</text>
        <dbReference type="Rhea" id="RHEA:20696"/>
        <dbReference type="ChEBI" id="CHEBI:15378"/>
        <dbReference type="ChEBI" id="CHEBI:15379"/>
        <dbReference type="ChEBI" id="CHEBI:16240"/>
        <dbReference type="ChEBI" id="CHEBI:18421"/>
        <dbReference type="EC" id="1.15.1.1"/>
    </reaction>
</comment>
<dbReference type="PROSITE" id="PS00087">
    <property type="entry name" value="SOD_CU_ZN_1"/>
    <property type="match status" value="1"/>
</dbReference>
<organism evidence="7 8">
    <name type="scientific">Bhargavaea ginsengi</name>
    <dbReference type="NCBI Taxonomy" id="426757"/>
    <lineage>
        <taxon>Bacteria</taxon>
        <taxon>Bacillati</taxon>
        <taxon>Bacillota</taxon>
        <taxon>Bacilli</taxon>
        <taxon>Bacillales</taxon>
        <taxon>Caryophanaceae</taxon>
        <taxon>Bhargavaea</taxon>
    </lineage>
</organism>
<sequence>MKKLWYGGMASGLLAAVLAGCGGQDQGTDNGETDTGTEDTENTETVQEDTGYNPADDVIVELEDVEGEPVGQATLSEVDEGTVHVELAVENLPAGTHAFHVHEKGSCEAPDFESAGGHYNPGDTEHGKDSETGPHAGDFENIEVDEDGTANVEFDTDQISLQQDADNTLFTEEGTSLVIHAGEDDYSSQPSGDAGERIACGVIQQ</sequence>
<dbReference type="InterPro" id="IPR001424">
    <property type="entry name" value="SOD_Cu_Zn_dom"/>
</dbReference>
<evidence type="ECO:0000313" key="7">
    <source>
        <dbReference type="EMBL" id="SEJ70510.1"/>
    </source>
</evidence>
<protein>
    <recommendedName>
        <fullName evidence="3">Superoxide dismutase [Cu-Zn]</fullName>
        <ecNumber evidence="3">1.15.1.1</ecNumber>
    </recommendedName>
</protein>
<feature type="chain" id="PRO_5039565899" description="Superoxide dismutase [Cu-Zn]" evidence="5">
    <location>
        <begin position="20"/>
        <end position="205"/>
    </location>
</feature>
<evidence type="ECO:0000259" key="6">
    <source>
        <dbReference type="Pfam" id="PF00080"/>
    </source>
</evidence>
<evidence type="ECO:0000256" key="1">
    <source>
        <dbReference type="ARBA" id="ARBA00010457"/>
    </source>
</evidence>
<feature type="region of interest" description="Disordered" evidence="4">
    <location>
        <begin position="20"/>
        <end position="54"/>
    </location>
</feature>
<dbReference type="Pfam" id="PF00080">
    <property type="entry name" value="Sod_Cu"/>
    <property type="match status" value="1"/>
</dbReference>
<evidence type="ECO:0000313" key="8">
    <source>
        <dbReference type="Proteomes" id="UP000199200"/>
    </source>
</evidence>
<feature type="region of interest" description="Disordered" evidence="4">
    <location>
        <begin position="113"/>
        <end position="140"/>
    </location>
</feature>
<reference evidence="8" key="1">
    <citation type="submission" date="2016-10" db="EMBL/GenBank/DDBJ databases">
        <authorList>
            <person name="Varghese N."/>
            <person name="Submissions S."/>
        </authorList>
    </citation>
    <scope>NUCLEOTIDE SEQUENCE [LARGE SCALE GENOMIC DNA]</scope>
    <source>
        <strain evidence="8">CGMCC 1.6763</strain>
    </source>
</reference>
<dbReference type="GO" id="GO:0005507">
    <property type="term" value="F:copper ion binding"/>
    <property type="evidence" value="ECO:0007669"/>
    <property type="project" value="InterPro"/>
</dbReference>
<keyword evidence="8" id="KW-1185">Reference proteome</keyword>